<protein>
    <submittedName>
        <fullName evidence="3">Amidase</fullName>
    </submittedName>
</protein>
<dbReference type="Pfam" id="PF01425">
    <property type="entry name" value="Amidase"/>
    <property type="match status" value="1"/>
</dbReference>
<keyword evidence="4" id="KW-1185">Reference proteome</keyword>
<dbReference type="PANTHER" id="PTHR42678">
    <property type="entry name" value="AMIDASE"/>
    <property type="match status" value="1"/>
</dbReference>
<dbReference type="RefSeq" id="WP_170150095.1">
    <property type="nucleotide sequence ID" value="NZ_RBIN01000008.1"/>
</dbReference>
<dbReference type="InterPro" id="IPR023631">
    <property type="entry name" value="Amidase_dom"/>
</dbReference>
<feature type="region of interest" description="Disordered" evidence="1">
    <location>
        <begin position="259"/>
        <end position="284"/>
    </location>
</feature>
<dbReference type="Gene3D" id="3.90.1300.10">
    <property type="entry name" value="Amidase signature (AS) domain"/>
    <property type="match status" value="1"/>
</dbReference>
<dbReference type="Proteomes" id="UP000281975">
    <property type="component" value="Unassembled WGS sequence"/>
</dbReference>
<dbReference type="AlphaFoldDB" id="A0A420WU19"/>
<reference evidence="3 4" key="1">
    <citation type="submission" date="2018-10" db="EMBL/GenBank/DDBJ databases">
        <title>Genomic Encyclopedia of Type Strains, Phase IV (KMG-IV): sequencing the most valuable type-strain genomes for metagenomic binning, comparative biology and taxonomic classification.</title>
        <authorList>
            <person name="Goeker M."/>
        </authorList>
    </citation>
    <scope>NUCLEOTIDE SEQUENCE [LARGE SCALE GENOMIC DNA]</scope>
    <source>
        <strain evidence="3 4">DSM 23229</strain>
    </source>
</reference>
<dbReference type="SUPFAM" id="SSF75304">
    <property type="entry name" value="Amidase signature (AS) enzymes"/>
    <property type="match status" value="1"/>
</dbReference>
<evidence type="ECO:0000256" key="1">
    <source>
        <dbReference type="SAM" id="MobiDB-lite"/>
    </source>
</evidence>
<accession>A0A420WU19</accession>
<name>A0A420WU19_9GAMM</name>
<feature type="domain" description="Amidase" evidence="2">
    <location>
        <begin position="43"/>
        <end position="513"/>
    </location>
</feature>
<sequence length="540" mass="58483">MVLASIGFLHAGPVAAGSGFDPLNATLPELKAALDSGAISSAELVRFYQRRMRAYDDQGPHINAILHQHNRQALERARRLDARRDQQAHGPLYGIPFVVKDNIDVIGHPTTGGSMALKSAMPEDSATLVRRLQNAGAIVLGKANMTEFAASYGQPGYSSLGGVSRNPRNPDYSVLGSSSGPAAAVAANFAAFAVGTDTEGSARGPAHAAGLVAARPTLGRVSRDGVIPLALSFDTPAPLTRSVTGAAWVLEAMSGTDKADDATNVNQQHPPRFTGPREGATPSPQEQLQQARIGVIRQRDHGDPAIEQRFGRALHEMEDAGARLVDVRLGEIYYDLWPSVVAPVHEAEFEPQLERYLRQFGEHQPHDLRQLLARCERINHRRQQQPGSASQEPPISISRIRGMKERLEESMAGSPRYLDVLTHRLPKLRDRLRGFMQENRLDALIFPTEACAAPPREGVSVQGYDCDSQHPFALGYIATATGFPEITLPMGTLDSRIPVGVSLLGRDFDERQLFELAGALEQLLPNLPVAAATPALPRDP</sequence>
<evidence type="ECO:0000259" key="2">
    <source>
        <dbReference type="Pfam" id="PF01425"/>
    </source>
</evidence>
<evidence type="ECO:0000313" key="4">
    <source>
        <dbReference type="Proteomes" id="UP000281975"/>
    </source>
</evidence>
<dbReference type="PANTHER" id="PTHR42678:SF34">
    <property type="entry name" value="OS04G0183300 PROTEIN"/>
    <property type="match status" value="1"/>
</dbReference>
<organism evidence="3 4">
    <name type="scientific">Kushneria sinocarnis</name>
    <dbReference type="NCBI Taxonomy" id="595502"/>
    <lineage>
        <taxon>Bacteria</taxon>
        <taxon>Pseudomonadati</taxon>
        <taxon>Pseudomonadota</taxon>
        <taxon>Gammaproteobacteria</taxon>
        <taxon>Oceanospirillales</taxon>
        <taxon>Halomonadaceae</taxon>
        <taxon>Kushneria</taxon>
    </lineage>
</organism>
<evidence type="ECO:0000313" key="3">
    <source>
        <dbReference type="EMBL" id="RKQ96938.1"/>
    </source>
</evidence>
<dbReference type="EMBL" id="RBIN01000008">
    <property type="protein sequence ID" value="RKQ96938.1"/>
    <property type="molecule type" value="Genomic_DNA"/>
</dbReference>
<comment type="caution">
    <text evidence="3">The sequence shown here is derived from an EMBL/GenBank/DDBJ whole genome shotgun (WGS) entry which is preliminary data.</text>
</comment>
<dbReference type="InterPro" id="IPR036928">
    <property type="entry name" value="AS_sf"/>
</dbReference>
<proteinExistence type="predicted"/>
<gene>
    <name evidence="3" type="ORF">C7446_2799</name>
</gene>